<sequence length="374" mass="42665">MDQYKNFKVEDFVWDTFFRQWILSPTRESDLAWNQWLTENPETSALVRQAREVVLSLHVKEPRLSDEEIRLAVQNTLAIARKRRIEETDEDRPKRIYRSIWFQVAASVAILLVAGWWLQSHRGQSLADRPGNSTIDQPLFAGTELIEKVNKTDVPLRIQLADNSAITLTPGSSLRYPETFPGAKREVYLEGEAFFDIAKDPDHPFLVYANELVTKVLGTSFIIKAYERSREVTVEVKTGRVSVFAKSDPDLQAKITRRELEGVILSPNQKIIFERDQIRMVKTLVENPEIIVPKSQIPHFEFEDTPASEAFASIGKAYGIDILFDEELLSGCPLTARLDNQPLHEKLSIICKAVEASYEVLDGQIIIHSRGCRN</sequence>
<dbReference type="EMBL" id="SMFL01000007">
    <property type="protein sequence ID" value="TDE13356.1"/>
    <property type="molecule type" value="Genomic_DNA"/>
</dbReference>
<evidence type="ECO:0000259" key="3">
    <source>
        <dbReference type="Pfam" id="PF16344"/>
    </source>
</evidence>
<dbReference type="RefSeq" id="WP_131960077.1">
    <property type="nucleotide sequence ID" value="NZ_SMFL01000007.1"/>
</dbReference>
<dbReference type="Gene3D" id="2.60.120.1440">
    <property type="match status" value="1"/>
</dbReference>
<dbReference type="InterPro" id="IPR032508">
    <property type="entry name" value="FecR_C"/>
</dbReference>
<proteinExistence type="predicted"/>
<feature type="transmembrane region" description="Helical" evidence="1">
    <location>
        <begin position="100"/>
        <end position="118"/>
    </location>
</feature>
<dbReference type="PIRSF" id="PIRSF018266">
    <property type="entry name" value="FecR"/>
    <property type="match status" value="1"/>
</dbReference>
<dbReference type="InterPro" id="IPR012373">
    <property type="entry name" value="Ferrdict_sens_TM"/>
</dbReference>
<keyword evidence="1" id="KW-1133">Transmembrane helix</keyword>
<name>A0A4R5DH58_9BACT</name>
<keyword evidence="1" id="KW-0812">Transmembrane</keyword>
<evidence type="ECO:0000259" key="2">
    <source>
        <dbReference type="Pfam" id="PF04773"/>
    </source>
</evidence>
<keyword evidence="1" id="KW-0472">Membrane</keyword>
<dbReference type="Pfam" id="PF16344">
    <property type="entry name" value="FecR_C"/>
    <property type="match status" value="1"/>
</dbReference>
<evidence type="ECO:0000313" key="5">
    <source>
        <dbReference type="Proteomes" id="UP000294850"/>
    </source>
</evidence>
<dbReference type="OrthoDB" id="645173at2"/>
<evidence type="ECO:0000313" key="4">
    <source>
        <dbReference type="EMBL" id="TDE13356.1"/>
    </source>
</evidence>
<reference evidence="4 5" key="1">
    <citation type="submission" date="2019-03" db="EMBL/GenBank/DDBJ databases">
        <title>Dyadobacter AR-3-6 sp. nov., isolated from arctic soil.</title>
        <authorList>
            <person name="Chaudhary D.K."/>
        </authorList>
    </citation>
    <scope>NUCLEOTIDE SEQUENCE [LARGE SCALE GENOMIC DNA]</scope>
    <source>
        <strain evidence="4 5">AR-3-6</strain>
    </source>
</reference>
<dbReference type="Pfam" id="PF04773">
    <property type="entry name" value="FecR"/>
    <property type="match status" value="1"/>
</dbReference>
<protein>
    <submittedName>
        <fullName evidence="4">FecR family protein</fullName>
    </submittedName>
</protein>
<dbReference type="PANTHER" id="PTHR30273">
    <property type="entry name" value="PERIPLASMIC SIGNAL SENSOR AND SIGMA FACTOR ACTIVATOR FECR-RELATED"/>
    <property type="match status" value="1"/>
</dbReference>
<comment type="caution">
    <text evidence="4">The sequence shown here is derived from an EMBL/GenBank/DDBJ whole genome shotgun (WGS) entry which is preliminary data.</text>
</comment>
<dbReference type="GO" id="GO:0016989">
    <property type="term" value="F:sigma factor antagonist activity"/>
    <property type="evidence" value="ECO:0007669"/>
    <property type="project" value="TreeGrafter"/>
</dbReference>
<gene>
    <name evidence="4" type="ORF">E0F88_20160</name>
</gene>
<evidence type="ECO:0000256" key="1">
    <source>
        <dbReference type="SAM" id="Phobius"/>
    </source>
</evidence>
<dbReference type="Proteomes" id="UP000294850">
    <property type="component" value="Unassembled WGS sequence"/>
</dbReference>
<dbReference type="AlphaFoldDB" id="A0A4R5DH58"/>
<accession>A0A4R5DH58</accession>
<feature type="domain" description="FecR protein" evidence="2">
    <location>
        <begin position="156"/>
        <end position="241"/>
    </location>
</feature>
<keyword evidence="5" id="KW-1185">Reference proteome</keyword>
<organism evidence="4 5">
    <name type="scientific">Dyadobacter psychrotolerans</name>
    <dbReference type="NCBI Taxonomy" id="2541721"/>
    <lineage>
        <taxon>Bacteria</taxon>
        <taxon>Pseudomonadati</taxon>
        <taxon>Bacteroidota</taxon>
        <taxon>Cytophagia</taxon>
        <taxon>Cytophagales</taxon>
        <taxon>Spirosomataceae</taxon>
        <taxon>Dyadobacter</taxon>
    </lineage>
</organism>
<dbReference type="PANTHER" id="PTHR30273:SF2">
    <property type="entry name" value="PROTEIN FECR"/>
    <property type="match status" value="1"/>
</dbReference>
<dbReference type="Gene3D" id="3.55.50.30">
    <property type="match status" value="1"/>
</dbReference>
<feature type="domain" description="Protein FecR C-terminal" evidence="3">
    <location>
        <begin position="300"/>
        <end position="367"/>
    </location>
</feature>
<dbReference type="InterPro" id="IPR006860">
    <property type="entry name" value="FecR"/>
</dbReference>